<dbReference type="SUPFAM" id="SSF50494">
    <property type="entry name" value="Trypsin-like serine proteases"/>
    <property type="match status" value="1"/>
</dbReference>
<evidence type="ECO:0000313" key="12">
    <source>
        <dbReference type="Proteomes" id="UP000694925"/>
    </source>
</evidence>
<keyword evidence="13" id="KW-0645">Protease</keyword>
<dbReference type="GO" id="GO:0004252">
    <property type="term" value="F:serine-type endopeptidase activity"/>
    <property type="evidence" value="ECO:0007669"/>
    <property type="project" value="InterPro"/>
</dbReference>
<dbReference type="PROSITE" id="PS01209">
    <property type="entry name" value="LDLRA_1"/>
    <property type="match status" value="2"/>
</dbReference>
<comment type="subcellular location">
    <subcellularLocation>
        <location evidence="1">Secreted</location>
    </subcellularLocation>
</comment>
<evidence type="ECO:0000256" key="2">
    <source>
        <dbReference type="ARBA" id="ARBA00022525"/>
    </source>
</evidence>
<evidence type="ECO:0000256" key="3">
    <source>
        <dbReference type="ARBA" id="ARBA00022729"/>
    </source>
</evidence>
<dbReference type="CDD" id="cd00033">
    <property type="entry name" value="CCP"/>
    <property type="match status" value="1"/>
</dbReference>
<dbReference type="GO" id="GO:0006508">
    <property type="term" value="P:proteolysis"/>
    <property type="evidence" value="ECO:0007669"/>
    <property type="project" value="UniProtKB-KW"/>
</dbReference>
<feature type="chain" id="PRO_5042478332" evidence="9">
    <location>
        <begin position="30"/>
        <end position="670"/>
    </location>
</feature>
<dbReference type="InterPro" id="IPR036055">
    <property type="entry name" value="LDL_receptor-like_sf"/>
</dbReference>
<dbReference type="PROSITE" id="PS50068">
    <property type="entry name" value="LDLRA_2"/>
    <property type="match status" value="4"/>
</dbReference>
<dbReference type="InterPro" id="IPR043504">
    <property type="entry name" value="Peptidase_S1_PA_chymotrypsin"/>
</dbReference>
<dbReference type="SUPFAM" id="SSF57535">
    <property type="entry name" value="Complement control module/SCR domain"/>
    <property type="match status" value="1"/>
</dbReference>
<feature type="signal peptide" evidence="9">
    <location>
        <begin position="1"/>
        <end position="29"/>
    </location>
</feature>
<evidence type="ECO:0000256" key="8">
    <source>
        <dbReference type="SAM" id="MobiDB-lite"/>
    </source>
</evidence>
<keyword evidence="13" id="KW-0378">Hydrolase</keyword>
<dbReference type="InterPro" id="IPR000436">
    <property type="entry name" value="Sushi_SCR_CCP_dom"/>
</dbReference>
<feature type="disulfide bond" evidence="6">
    <location>
        <begin position="131"/>
        <end position="149"/>
    </location>
</feature>
<dbReference type="Gene3D" id="2.10.70.10">
    <property type="entry name" value="Complement Module, domain 1"/>
    <property type="match status" value="1"/>
</dbReference>
<comment type="caution">
    <text evidence="7">Lacks conserved residue(s) required for the propagation of feature annotation.</text>
</comment>
<evidence type="ECO:0000256" key="6">
    <source>
        <dbReference type="PROSITE-ProRule" id="PRU00124"/>
    </source>
</evidence>
<feature type="domain" description="Sushi" evidence="11">
    <location>
        <begin position="324"/>
        <end position="382"/>
    </location>
</feature>
<feature type="disulfide bond" evidence="6">
    <location>
        <begin position="34"/>
        <end position="46"/>
    </location>
</feature>
<keyword evidence="5" id="KW-0325">Glycoprotein</keyword>
<evidence type="ECO:0000259" key="10">
    <source>
        <dbReference type="PROSITE" id="PS50240"/>
    </source>
</evidence>
<dbReference type="AlphaFoldDB" id="A0AAJ7JDF4"/>
<feature type="disulfide bond" evidence="6">
    <location>
        <begin position="172"/>
        <end position="190"/>
    </location>
</feature>
<dbReference type="Proteomes" id="UP000694925">
    <property type="component" value="Unplaced"/>
</dbReference>
<keyword evidence="2" id="KW-0964">Secreted</keyword>
<dbReference type="PANTHER" id="PTHR24252:SF7">
    <property type="entry name" value="HYALIN"/>
    <property type="match status" value="1"/>
</dbReference>
<dbReference type="InterPro" id="IPR009003">
    <property type="entry name" value="Peptidase_S1_PA"/>
</dbReference>
<dbReference type="InterPro" id="IPR023415">
    <property type="entry name" value="LDLR_class-A_CS"/>
</dbReference>
<evidence type="ECO:0000256" key="5">
    <source>
        <dbReference type="ARBA" id="ARBA00023180"/>
    </source>
</evidence>
<dbReference type="KEGG" id="ccal:108631449"/>
<feature type="disulfide bond" evidence="6">
    <location>
        <begin position="165"/>
        <end position="177"/>
    </location>
</feature>
<reference evidence="13" key="1">
    <citation type="submission" date="2025-08" db="UniProtKB">
        <authorList>
            <consortium name="RefSeq"/>
        </authorList>
    </citation>
    <scope>IDENTIFICATION</scope>
    <source>
        <tissue evidence="13">Whole body</tissue>
    </source>
</reference>
<dbReference type="SUPFAM" id="SSF57424">
    <property type="entry name" value="LDL receptor-like module"/>
    <property type="match status" value="4"/>
</dbReference>
<dbReference type="InterPro" id="IPR018114">
    <property type="entry name" value="TRYPSIN_HIS"/>
</dbReference>
<evidence type="ECO:0000256" key="9">
    <source>
        <dbReference type="SAM" id="SignalP"/>
    </source>
</evidence>
<feature type="disulfide bond" evidence="6">
    <location>
        <begin position="77"/>
        <end position="89"/>
    </location>
</feature>
<feature type="region of interest" description="Disordered" evidence="8">
    <location>
        <begin position="201"/>
        <end position="233"/>
    </location>
</feature>
<dbReference type="Pfam" id="PF00089">
    <property type="entry name" value="Trypsin"/>
    <property type="match status" value="1"/>
</dbReference>
<feature type="compositionally biased region" description="Basic and acidic residues" evidence="8">
    <location>
        <begin position="201"/>
        <end position="210"/>
    </location>
</feature>
<feature type="disulfide bond" evidence="6">
    <location>
        <begin position="41"/>
        <end position="59"/>
    </location>
</feature>
<proteinExistence type="predicted"/>
<feature type="disulfide bond" evidence="6">
    <location>
        <begin position="84"/>
        <end position="102"/>
    </location>
</feature>
<evidence type="ECO:0000256" key="1">
    <source>
        <dbReference type="ARBA" id="ARBA00004613"/>
    </source>
</evidence>
<feature type="domain" description="Sushi" evidence="11">
    <location>
        <begin position="256"/>
        <end position="311"/>
    </location>
</feature>
<feature type="disulfide bond" evidence="6">
    <location>
        <begin position="124"/>
        <end position="136"/>
    </location>
</feature>
<dbReference type="PROSITE" id="PS00134">
    <property type="entry name" value="TRYPSIN_HIS"/>
    <property type="match status" value="1"/>
</dbReference>
<dbReference type="PROSITE" id="PS50923">
    <property type="entry name" value="SUSHI"/>
    <property type="match status" value="2"/>
</dbReference>
<dbReference type="SMART" id="SM00032">
    <property type="entry name" value="CCP"/>
    <property type="match status" value="2"/>
</dbReference>
<evidence type="ECO:0000259" key="11">
    <source>
        <dbReference type="PROSITE" id="PS50923"/>
    </source>
</evidence>
<dbReference type="InterPro" id="IPR001254">
    <property type="entry name" value="Trypsin_dom"/>
</dbReference>
<dbReference type="GeneID" id="108631449"/>
<dbReference type="FunFam" id="2.40.10.10:FF:000054">
    <property type="entry name" value="Complement C1r subcomponent"/>
    <property type="match status" value="1"/>
</dbReference>
<keyword evidence="4 6" id="KW-1015">Disulfide bond</keyword>
<dbReference type="InterPro" id="IPR002172">
    <property type="entry name" value="LDrepeatLR_classA_rpt"/>
</dbReference>
<keyword evidence="7" id="KW-0768">Sushi</keyword>
<dbReference type="SMART" id="SM00020">
    <property type="entry name" value="Tryp_SPc"/>
    <property type="match status" value="1"/>
</dbReference>
<dbReference type="Pfam" id="PF00057">
    <property type="entry name" value="Ldl_recept_a"/>
    <property type="match status" value="4"/>
</dbReference>
<dbReference type="PRINTS" id="PR00261">
    <property type="entry name" value="LDLRECEPTOR"/>
</dbReference>
<feature type="domain" description="Peptidase S1" evidence="10">
    <location>
        <begin position="396"/>
        <end position="656"/>
    </location>
</feature>
<feature type="compositionally biased region" description="Pro residues" evidence="8">
    <location>
        <begin position="211"/>
        <end position="233"/>
    </location>
</feature>
<dbReference type="Gene3D" id="2.40.10.10">
    <property type="entry name" value="Trypsin-like serine proteases"/>
    <property type="match status" value="1"/>
</dbReference>
<dbReference type="GO" id="GO:0005576">
    <property type="term" value="C:extracellular region"/>
    <property type="evidence" value="ECO:0007669"/>
    <property type="project" value="UniProtKB-SubCell"/>
</dbReference>
<dbReference type="CDD" id="cd00112">
    <property type="entry name" value="LDLa"/>
    <property type="match status" value="4"/>
</dbReference>
<organism evidence="12 13">
    <name type="scientific">Ceratina calcarata</name>
    <dbReference type="NCBI Taxonomy" id="156304"/>
    <lineage>
        <taxon>Eukaryota</taxon>
        <taxon>Metazoa</taxon>
        <taxon>Ecdysozoa</taxon>
        <taxon>Arthropoda</taxon>
        <taxon>Hexapoda</taxon>
        <taxon>Insecta</taxon>
        <taxon>Pterygota</taxon>
        <taxon>Neoptera</taxon>
        <taxon>Endopterygota</taxon>
        <taxon>Hymenoptera</taxon>
        <taxon>Apocrita</taxon>
        <taxon>Aculeata</taxon>
        <taxon>Apoidea</taxon>
        <taxon>Anthophila</taxon>
        <taxon>Apidae</taxon>
        <taxon>Ceratina</taxon>
        <taxon>Zadontomerus</taxon>
    </lineage>
</organism>
<dbReference type="Pfam" id="PF00084">
    <property type="entry name" value="Sushi"/>
    <property type="match status" value="1"/>
</dbReference>
<dbReference type="PROSITE" id="PS50240">
    <property type="entry name" value="TRYPSIN_DOM"/>
    <property type="match status" value="1"/>
</dbReference>
<gene>
    <name evidence="13" type="primary">LOC108631449</name>
</gene>
<evidence type="ECO:0000256" key="4">
    <source>
        <dbReference type="ARBA" id="ARBA00023157"/>
    </source>
</evidence>
<dbReference type="CDD" id="cd00190">
    <property type="entry name" value="Tryp_SPc"/>
    <property type="match status" value="1"/>
</dbReference>
<keyword evidence="12" id="KW-1185">Reference proteome</keyword>
<keyword evidence="3 9" id="KW-0732">Signal</keyword>
<protein>
    <submittedName>
        <fullName evidence="13">Modular serine protease isoform X1</fullName>
    </submittedName>
</protein>
<name>A0AAJ7JDF4_9HYME</name>
<dbReference type="RefSeq" id="XP_017890868.1">
    <property type="nucleotide sequence ID" value="XM_018035379.2"/>
</dbReference>
<evidence type="ECO:0000256" key="7">
    <source>
        <dbReference type="PROSITE-ProRule" id="PRU00302"/>
    </source>
</evidence>
<sequence length="670" mass="73904">MNWKHPRFIVRCYTIYLILLSGLTEHGYAQSNRCGIGKFRCKNSECISSELLCDGQEDCADQSDETAEECNKPEITCGDYLFRCSYGACVSGNAPCNGIKDCADNSDETLPRCRRNSDSTIRTCKADEFNCTNGQCINRDGLCDGKADCADASDETYFQCGDIPCTGYAFRCDYGACINGNFKCNGINDCVNGSDEDPKLCKTERPERPTYPRPTPSPPTRSTPPTRPSVPPSVKPLIGCIVPKQPKNGHWKLERSQCPQTDDDCDIAQGVQLEPGANLVYGCNTGFKLNGHGSVFCARDGKWSDIPECIEIRCRSLYSPSVIADCTNINGFPGSCDSATPGTTANLNCRGGYRPETTLLKNVQYRCNVTGHWQPEPIRCIPACGVPASPTLIPTIVNGTAANISEFPWHATIYTSETSDGEKRFICGATIIHEKLLVTAAHCVFNERRRQFDEPSNYYIATGNVFRDYDFPGHNAHVKKRRVKSIYNICGYIGYEGNYALDIALLELDKPLQFTELLRPVCLDSSDTDLESGSLGKVPGFGRTHLGPSSFLLQAITVPYIGYNECRSFIRINNESYKLLTQDKLCAGYTNGSAVCDGDSGGGLVFKKGELWYLKGIVSVSVGTLQLGAERVCNSYSYSLYTRVSMHIQWIQNVILRLENQQLPPCLNSY</sequence>
<dbReference type="PANTHER" id="PTHR24252">
    <property type="entry name" value="ACROSIN-RELATED"/>
    <property type="match status" value="1"/>
</dbReference>
<evidence type="ECO:0000313" key="13">
    <source>
        <dbReference type="RefSeq" id="XP_017890868.1"/>
    </source>
</evidence>
<dbReference type="SMART" id="SM00192">
    <property type="entry name" value="LDLa"/>
    <property type="match status" value="4"/>
</dbReference>
<dbReference type="Gene3D" id="4.10.400.10">
    <property type="entry name" value="Low-density Lipoprotein Receptor"/>
    <property type="match status" value="4"/>
</dbReference>
<accession>A0AAJ7JDF4</accession>
<dbReference type="InterPro" id="IPR035976">
    <property type="entry name" value="Sushi/SCR/CCP_sf"/>
</dbReference>